<reference evidence="5" key="1">
    <citation type="submission" date="2020-01" db="EMBL/GenBank/DDBJ databases">
        <authorList>
            <person name="Mishra B."/>
        </authorList>
    </citation>
    <scope>NUCLEOTIDE SEQUENCE [LARGE SCALE GENOMIC DNA]</scope>
</reference>
<dbReference type="GO" id="GO:0019762">
    <property type="term" value="P:glucosinolate catabolic process"/>
    <property type="evidence" value="ECO:0007669"/>
    <property type="project" value="TreeGrafter"/>
</dbReference>
<organism evidence="5 6">
    <name type="scientific">Microthlaspi erraticum</name>
    <dbReference type="NCBI Taxonomy" id="1685480"/>
    <lineage>
        <taxon>Eukaryota</taxon>
        <taxon>Viridiplantae</taxon>
        <taxon>Streptophyta</taxon>
        <taxon>Embryophyta</taxon>
        <taxon>Tracheophyta</taxon>
        <taxon>Spermatophyta</taxon>
        <taxon>Magnoliopsida</taxon>
        <taxon>eudicotyledons</taxon>
        <taxon>Gunneridae</taxon>
        <taxon>Pentapetalae</taxon>
        <taxon>rosids</taxon>
        <taxon>malvids</taxon>
        <taxon>Brassicales</taxon>
        <taxon>Brassicaceae</taxon>
        <taxon>Coluteocarpeae</taxon>
        <taxon>Microthlaspi</taxon>
    </lineage>
</organism>
<comment type="caution">
    <text evidence="5">The sequence shown here is derived from an EMBL/GenBank/DDBJ whole genome shotgun (WGS) entry which is preliminary data.</text>
</comment>
<dbReference type="PRINTS" id="PR00131">
    <property type="entry name" value="GLHYDRLASE1"/>
</dbReference>
<proteinExistence type="inferred from homology"/>
<dbReference type="GO" id="GO:0009651">
    <property type="term" value="P:response to salt stress"/>
    <property type="evidence" value="ECO:0007669"/>
    <property type="project" value="TreeGrafter"/>
</dbReference>
<name>A0A6D2HZC9_9BRAS</name>
<evidence type="ECO:0000256" key="2">
    <source>
        <dbReference type="ARBA" id="ARBA00022801"/>
    </source>
</evidence>
<feature type="signal peptide" evidence="4">
    <location>
        <begin position="1"/>
        <end position="22"/>
    </location>
</feature>
<dbReference type="Proteomes" id="UP000467841">
    <property type="component" value="Unassembled WGS sequence"/>
</dbReference>
<dbReference type="Gene3D" id="3.20.20.80">
    <property type="entry name" value="Glycosidases"/>
    <property type="match status" value="1"/>
</dbReference>
<evidence type="ECO:0000256" key="1">
    <source>
        <dbReference type="ARBA" id="ARBA00010838"/>
    </source>
</evidence>
<gene>
    <name evidence="5" type="ORF">MERR_LOCUS8849</name>
</gene>
<dbReference type="PANTHER" id="PTHR10353:SF164">
    <property type="entry name" value="BETA-GLUCOSIDASE 30"/>
    <property type="match status" value="1"/>
</dbReference>
<dbReference type="AlphaFoldDB" id="A0A6D2HZC9"/>
<sequence length="573" mass="66200">MIRRSRFFVLLSIISLFANTLASQVLDRHSFPDGFIFGTAGSAFQYEGATNEGGKSPTVWDHFSRTYPERTEMHNADVAIDFYHRYKEDIKLMKELNMDAFRFSISWARLIPSGKLKDGVNEEAVQFYKDLIDELLANDIQPSMTLYHWDHPQSLEDEYGGFLSPTIVEDFRDFARVCFENFGSKVKMWTTINEPYIMTISGYDQGTKAAGRCSKWVNEKCHAGDSSTEPYIVSHYILLAHAAAVDEFRKCKTISHDSQIGIVLSPGWLEPYHSDSTDDKEAVQRALAFEIGWHLDPVIYGDYPEIMKKYAGNKLPSFTTEQSNMLKNSSDFLGVNYYTSRYAAHIPRPAKPRFKTDNQVELRARNHSGHIIGPGEDRGQILSYPKGLRKVLNYIKDKYNNIPVYIKENGINERDHGTKPREEFLKDTFRIEYHKTHLQELQKAIVEDGCDVRGYYAWSLMDNFEWEKGYTARFGLYYVDFVNGLKRYPKDSVKWFKQFLKRSIGETKDEDVKEISHTQGNKTLDIEESAVFFVSFMAANQTKREEERNRCSIGFFNNRFAVLPGIENPSPFH</sequence>
<dbReference type="GO" id="GO:0005975">
    <property type="term" value="P:carbohydrate metabolic process"/>
    <property type="evidence" value="ECO:0007669"/>
    <property type="project" value="InterPro"/>
</dbReference>
<evidence type="ECO:0000256" key="3">
    <source>
        <dbReference type="RuleBase" id="RU003690"/>
    </source>
</evidence>
<comment type="similarity">
    <text evidence="1 3">Belongs to the glycosyl hydrolase 1 family.</text>
</comment>
<dbReference type="EMBL" id="CACVBM020000632">
    <property type="protein sequence ID" value="CAA7021614.1"/>
    <property type="molecule type" value="Genomic_DNA"/>
</dbReference>
<evidence type="ECO:0008006" key="7">
    <source>
        <dbReference type="Google" id="ProtNLM"/>
    </source>
</evidence>
<dbReference type="PANTHER" id="PTHR10353">
    <property type="entry name" value="GLYCOSYL HYDROLASE"/>
    <property type="match status" value="1"/>
</dbReference>
<dbReference type="PROSITE" id="PS00653">
    <property type="entry name" value="GLYCOSYL_HYDROL_F1_2"/>
    <property type="match status" value="1"/>
</dbReference>
<dbReference type="FunFam" id="3.20.20.80:FF:000022">
    <property type="entry name" value="Beta-glucosidase 11"/>
    <property type="match status" value="1"/>
</dbReference>
<evidence type="ECO:0000313" key="6">
    <source>
        <dbReference type="Proteomes" id="UP000467841"/>
    </source>
</evidence>
<dbReference type="OrthoDB" id="65569at2759"/>
<evidence type="ECO:0000313" key="5">
    <source>
        <dbReference type="EMBL" id="CAA7021614.1"/>
    </source>
</evidence>
<accession>A0A6D2HZC9</accession>
<dbReference type="GO" id="GO:0008422">
    <property type="term" value="F:beta-glucosidase activity"/>
    <property type="evidence" value="ECO:0007669"/>
    <property type="project" value="TreeGrafter"/>
</dbReference>
<dbReference type="Pfam" id="PF00232">
    <property type="entry name" value="Glyco_hydro_1"/>
    <property type="match status" value="1"/>
</dbReference>
<keyword evidence="4" id="KW-0732">Signal</keyword>
<evidence type="ECO:0000256" key="4">
    <source>
        <dbReference type="SAM" id="SignalP"/>
    </source>
</evidence>
<protein>
    <recommendedName>
        <fullName evidence="7">Thioglucosidase</fullName>
    </recommendedName>
</protein>
<keyword evidence="6" id="KW-1185">Reference proteome</keyword>
<dbReference type="SUPFAM" id="SSF51445">
    <property type="entry name" value="(Trans)glycosidases"/>
    <property type="match status" value="1"/>
</dbReference>
<dbReference type="InterPro" id="IPR017853">
    <property type="entry name" value="GH"/>
</dbReference>
<dbReference type="InterPro" id="IPR033132">
    <property type="entry name" value="GH_1_N_CS"/>
</dbReference>
<feature type="chain" id="PRO_5025455826" description="Thioglucosidase" evidence="4">
    <location>
        <begin position="23"/>
        <end position="573"/>
    </location>
</feature>
<dbReference type="InterPro" id="IPR001360">
    <property type="entry name" value="Glyco_hydro_1"/>
</dbReference>
<keyword evidence="2" id="KW-0378">Hydrolase</keyword>